<organism evidence="1">
    <name type="scientific">termite gut metagenome</name>
    <dbReference type="NCBI Taxonomy" id="433724"/>
    <lineage>
        <taxon>unclassified sequences</taxon>
        <taxon>metagenomes</taxon>
        <taxon>organismal metagenomes</taxon>
    </lineage>
</organism>
<name>A0A5J4SCQ7_9ZZZZ</name>
<accession>A0A5J4SCQ7</accession>
<dbReference type="AlphaFoldDB" id="A0A5J4SCQ7"/>
<protein>
    <submittedName>
        <fullName evidence="1">Uncharacterized protein</fullName>
    </submittedName>
</protein>
<dbReference type="EMBL" id="SNRY01000289">
    <property type="protein sequence ID" value="KAA6343083.1"/>
    <property type="molecule type" value="Genomic_DNA"/>
</dbReference>
<proteinExistence type="predicted"/>
<reference evidence="1" key="1">
    <citation type="submission" date="2019-03" db="EMBL/GenBank/DDBJ databases">
        <title>Single cell metagenomics reveals metabolic interactions within the superorganism composed of flagellate Streblomastix strix and complex community of Bacteroidetes bacteria on its surface.</title>
        <authorList>
            <person name="Treitli S.C."/>
            <person name="Kolisko M."/>
            <person name="Husnik F."/>
            <person name="Keeling P."/>
            <person name="Hampl V."/>
        </authorList>
    </citation>
    <scope>NUCLEOTIDE SEQUENCE</scope>
    <source>
        <strain evidence="1">STM</strain>
    </source>
</reference>
<gene>
    <name evidence="1" type="ORF">EZS27_009214</name>
</gene>
<comment type="caution">
    <text evidence="1">The sequence shown here is derived from an EMBL/GenBank/DDBJ whole genome shotgun (WGS) entry which is preliminary data.</text>
</comment>
<sequence length="315" mass="36546">MFKTEYIYELTDGNLSKKGYGSLLGCIAYFVRKYNWSKNIIASETVNSNYWSADDIKELAHLFFEWAITKRKFDYLNKIPESYLSYYFLQILISFVANRISEEQQKAGLSFEKCKELVAKVSKEKYFYKEVKGIAYLFNNSFENKDIKSDSEINSSLKHLSHYRIPESTKHYKSLVLMALEDIFNIVESPVALPKLFKTVFELFDQSSFTEIQNDAVYFEERQETDSPKYKSIIRNILVGISKEDAQIVSEYLFQSNGEASLSVLAEKYGLAKSTLHYKTESFKKKITENYIPDNEEDGINFLQNLSAALDELAK</sequence>
<evidence type="ECO:0000313" key="1">
    <source>
        <dbReference type="EMBL" id="KAA6343083.1"/>
    </source>
</evidence>